<evidence type="ECO:0000313" key="2">
    <source>
        <dbReference type="Proteomes" id="UP000018201"/>
    </source>
</evidence>
<dbReference type="AlphaFoldDB" id="U6GZC7"/>
<sequence>MTNARRLSDSGETMDEADLSVIESCLAMEEELGILPPETTSPSQIDRSRRIAELASMFSETAAAHEAMQAAVQPGWSVQPTAQPGPYYYEQMHPWYDPMGSQFSFDPYPMDLTSLWGASGGEGYNGLNLHPALDPNAWADALPEISTQLEPQQHQGPGEFFSSSGTDRLPRLPPVLLDPLALPSTSTVASEEPDLQLHPYVRLPTLEPGVVPKLMFRCGVFGPIRMSISAYSRFSILRQLFAQKTLNQYEANEVASAVEMLVTKTARRARKKVKQTRPLFAASTLGTYFLVFDYLASAVQVFGGWRELPWWWGDLVSVLDVGYRCITPSKLARESSLFNTKLANGLLTALEIYKSGQRPPAALVVELKRQLFFSKYGPNQFKGSYWDPWREDEVSFSKGESSSP</sequence>
<dbReference type="VEuPathDB" id="ToxoDB:EPH_0058460"/>
<dbReference type="EMBL" id="HG693925">
    <property type="protein sequence ID" value="CDI85525.1"/>
    <property type="molecule type" value="Genomic_DNA"/>
</dbReference>
<protein>
    <submittedName>
        <fullName evidence="1">Uncharacterized protein</fullName>
    </submittedName>
</protein>
<reference evidence="1" key="2">
    <citation type="submission" date="2013-10" db="EMBL/GenBank/DDBJ databases">
        <authorList>
            <person name="Aslett M."/>
        </authorList>
    </citation>
    <scope>NUCLEOTIDE SEQUENCE [LARGE SCALE GENOMIC DNA]</scope>
    <source>
        <strain evidence="1">Houghton</strain>
    </source>
</reference>
<proteinExistence type="predicted"/>
<evidence type="ECO:0000313" key="1">
    <source>
        <dbReference type="EMBL" id="CDI85525.1"/>
    </source>
</evidence>
<gene>
    <name evidence="1" type="ORF">EPH_0058460</name>
</gene>
<name>U6GZC7_9EIME</name>
<accession>U6GZC7</accession>
<dbReference type="Proteomes" id="UP000018201">
    <property type="component" value="Unassembled WGS sequence"/>
</dbReference>
<reference evidence="1" key="1">
    <citation type="submission" date="2013-10" db="EMBL/GenBank/DDBJ databases">
        <title>Genomic analysis of the causative agents of coccidiosis in chickens.</title>
        <authorList>
            <person name="Reid A.J."/>
            <person name="Blake D."/>
            <person name="Billington K."/>
            <person name="Browne H."/>
            <person name="Dunn M."/>
            <person name="Hung S."/>
            <person name="Kawahara F."/>
            <person name="Miranda-Saavedra D."/>
            <person name="Mourier T."/>
            <person name="Nagra H."/>
            <person name="Otto T.D."/>
            <person name="Rawlings N."/>
            <person name="Sanchez A."/>
            <person name="Sanders M."/>
            <person name="Subramaniam C."/>
            <person name="Tay Y."/>
            <person name="Dear P."/>
            <person name="Doerig C."/>
            <person name="Gruber A."/>
            <person name="Parkinson J."/>
            <person name="Shirley M."/>
            <person name="Wan K.L."/>
            <person name="Berriman M."/>
            <person name="Tomley F."/>
            <person name="Pain A."/>
        </authorList>
    </citation>
    <scope>NUCLEOTIDE SEQUENCE [LARGE SCALE GENOMIC DNA]</scope>
    <source>
        <strain evidence="1">Houghton</strain>
    </source>
</reference>
<keyword evidence="2" id="KW-1185">Reference proteome</keyword>
<organism evidence="1 2">
    <name type="scientific">Eimeria praecox</name>
    <dbReference type="NCBI Taxonomy" id="51316"/>
    <lineage>
        <taxon>Eukaryota</taxon>
        <taxon>Sar</taxon>
        <taxon>Alveolata</taxon>
        <taxon>Apicomplexa</taxon>
        <taxon>Conoidasida</taxon>
        <taxon>Coccidia</taxon>
        <taxon>Eucoccidiorida</taxon>
        <taxon>Eimeriorina</taxon>
        <taxon>Eimeriidae</taxon>
        <taxon>Eimeria</taxon>
    </lineage>
</organism>
<dbReference type="OrthoDB" id="347609at2759"/>